<dbReference type="CDD" id="cd06225">
    <property type="entry name" value="HAMP"/>
    <property type="match status" value="1"/>
</dbReference>
<dbReference type="PANTHER" id="PTHR32089">
    <property type="entry name" value="METHYL-ACCEPTING CHEMOTAXIS PROTEIN MCPB"/>
    <property type="match status" value="1"/>
</dbReference>
<dbReference type="Proteomes" id="UP000265930">
    <property type="component" value="Unassembled WGS sequence"/>
</dbReference>
<evidence type="ECO:0000256" key="5">
    <source>
        <dbReference type="ARBA" id="ARBA00022989"/>
    </source>
</evidence>
<dbReference type="Gene3D" id="1.10.287.950">
    <property type="entry name" value="Methyl-accepting chemotaxis protein"/>
    <property type="match status" value="1"/>
</dbReference>
<comment type="caution">
    <text evidence="13">The sequence shown here is derived from an EMBL/GenBank/DDBJ whole genome shotgun (WGS) entry which is preliminary data.</text>
</comment>
<evidence type="ECO:0000256" key="9">
    <source>
        <dbReference type="PROSITE-ProRule" id="PRU00284"/>
    </source>
</evidence>
<dbReference type="Pfam" id="PF00672">
    <property type="entry name" value="HAMP"/>
    <property type="match status" value="1"/>
</dbReference>
<dbReference type="InterPro" id="IPR004089">
    <property type="entry name" value="MCPsignal_dom"/>
</dbReference>
<dbReference type="PROSITE" id="PS50885">
    <property type="entry name" value="HAMP"/>
    <property type="match status" value="1"/>
</dbReference>
<evidence type="ECO:0000256" key="10">
    <source>
        <dbReference type="SAM" id="Phobius"/>
    </source>
</evidence>
<proteinExistence type="inferred from homology"/>
<sequence length="681" mass="76637">MEKFMRLLNKREKTRFKISATIKAKLMVTFLAIAILPILIVGSFSYIVAENAVEKKVANFSEQLLSQISMNVTSFSNEYVNKTTLVITNSSLADLMKDISKNSYSYESMQKSKEAEGILKSIVNSDKSISTFCILQQDGKILGIMDSHSQNYIKNKLKDSQLYNEIRENEDKIYWITGVNDNTEIFLIREYRDTIRKSDNGILIMSIKVNAFKDLFEKMNLNENNHVQIVDENKNIIFNTDDKDANSSTLSNIIEDVYKKDSYGNFIEDNNLITFSSCNNGWKIISEVPMNSLVNDIRLSGLFTLIIGVICGIIAIVIGLYIERSIIKPLNSIMKLMKKAEDGDLTVILDYKKLDEIGNLSSSFNIMIQKIKELMGEVSQVSNKVLKNVEEVAEISMESAEATKQISMAIGEIATGSTEQAKSSSEAIDQIRILAQKIDTVMENTRRVKDISNETKEIGNSSIVVVRELNERTRQSVSMVQEINEDIYDLNNNSKEIEKIIEVIKSISEQTSLLSLNASIEAARVGEVGKGFAVVANEIKKLSDRSKEATMMIANIINNIQNKTKNTVNLVKQANMIFNEQEKSVRNTDYAFRNIVESTEKISLQVENVTLVMNDIYSFKEKTIETVENISVLAEESSAATQEVLASVEEENLSVQELASLSSELHEAVQNLNKSINMFKM</sequence>
<evidence type="ECO:0000256" key="6">
    <source>
        <dbReference type="ARBA" id="ARBA00023136"/>
    </source>
</evidence>
<keyword evidence="4 10" id="KW-0812">Transmembrane</keyword>
<dbReference type="GO" id="GO:0007165">
    <property type="term" value="P:signal transduction"/>
    <property type="evidence" value="ECO:0007669"/>
    <property type="project" value="UniProtKB-KW"/>
</dbReference>
<dbReference type="InterPro" id="IPR033479">
    <property type="entry name" value="dCache_1"/>
</dbReference>
<dbReference type="Gene3D" id="3.30.450.20">
    <property type="entry name" value="PAS domain"/>
    <property type="match status" value="1"/>
</dbReference>
<evidence type="ECO:0000256" key="2">
    <source>
        <dbReference type="ARBA" id="ARBA00022475"/>
    </source>
</evidence>
<dbReference type="SMART" id="SM00283">
    <property type="entry name" value="MA"/>
    <property type="match status" value="1"/>
</dbReference>
<dbReference type="Pfam" id="PF02743">
    <property type="entry name" value="dCache_1"/>
    <property type="match status" value="1"/>
</dbReference>
<evidence type="ECO:0000256" key="8">
    <source>
        <dbReference type="ARBA" id="ARBA00029447"/>
    </source>
</evidence>
<keyword evidence="7 9" id="KW-0807">Transducer</keyword>
<dbReference type="SMART" id="SM00304">
    <property type="entry name" value="HAMP"/>
    <property type="match status" value="1"/>
</dbReference>
<evidence type="ECO:0000256" key="1">
    <source>
        <dbReference type="ARBA" id="ARBA00004651"/>
    </source>
</evidence>
<evidence type="ECO:0000259" key="11">
    <source>
        <dbReference type="PROSITE" id="PS50111"/>
    </source>
</evidence>
<accession>A0A399ITD0</accession>
<dbReference type="Gene3D" id="1.10.8.500">
    <property type="entry name" value="HAMP domain in histidine kinase"/>
    <property type="match status" value="1"/>
</dbReference>
<dbReference type="Pfam" id="PF00015">
    <property type="entry name" value="MCPsignal"/>
    <property type="match status" value="1"/>
</dbReference>
<name>A0A399ITD0_9CLOT</name>
<dbReference type="PANTHER" id="PTHR32089:SF112">
    <property type="entry name" value="LYSOZYME-LIKE PROTEIN-RELATED"/>
    <property type="match status" value="1"/>
</dbReference>
<keyword evidence="2" id="KW-1003">Cell membrane</keyword>
<dbReference type="GO" id="GO:0005886">
    <property type="term" value="C:plasma membrane"/>
    <property type="evidence" value="ECO:0007669"/>
    <property type="project" value="UniProtKB-SubCell"/>
</dbReference>
<evidence type="ECO:0000313" key="14">
    <source>
        <dbReference type="Proteomes" id="UP000265930"/>
    </source>
</evidence>
<evidence type="ECO:0000259" key="12">
    <source>
        <dbReference type="PROSITE" id="PS50885"/>
    </source>
</evidence>
<dbReference type="AlphaFoldDB" id="A0A399ITD0"/>
<evidence type="ECO:0000256" key="3">
    <source>
        <dbReference type="ARBA" id="ARBA00022500"/>
    </source>
</evidence>
<dbReference type="SUPFAM" id="SSF58104">
    <property type="entry name" value="Methyl-accepting chemotaxis protein (MCP) signaling domain"/>
    <property type="match status" value="1"/>
</dbReference>
<dbReference type="GO" id="GO:0006935">
    <property type="term" value="P:chemotaxis"/>
    <property type="evidence" value="ECO:0007669"/>
    <property type="project" value="UniProtKB-KW"/>
</dbReference>
<reference evidence="13 14" key="1">
    <citation type="submission" date="2018-08" db="EMBL/GenBank/DDBJ databases">
        <title>Genome of Clostridium chromiireducens C1, DSM12136.</title>
        <authorList>
            <person name="Xing M."/>
            <person name="Wei Y."/>
            <person name="Ang E.L."/>
            <person name="Zhao H."/>
            <person name="Zhang Y."/>
        </authorList>
    </citation>
    <scope>NUCLEOTIDE SEQUENCE [LARGE SCALE GENOMIC DNA]</scope>
    <source>
        <strain evidence="13 14">C1</strain>
    </source>
</reference>
<feature type="domain" description="Methyl-accepting transducer" evidence="11">
    <location>
        <begin position="395"/>
        <end position="652"/>
    </location>
</feature>
<comment type="subcellular location">
    <subcellularLocation>
        <location evidence="1">Cell membrane</location>
        <topology evidence="1">Multi-pass membrane protein</topology>
    </subcellularLocation>
</comment>
<dbReference type="PROSITE" id="PS50111">
    <property type="entry name" value="CHEMOTAXIS_TRANSDUC_2"/>
    <property type="match status" value="1"/>
</dbReference>
<organism evidence="13 14">
    <name type="scientific">Clostridium chromiireducens</name>
    <dbReference type="NCBI Taxonomy" id="225345"/>
    <lineage>
        <taxon>Bacteria</taxon>
        <taxon>Bacillati</taxon>
        <taxon>Bacillota</taxon>
        <taxon>Clostridia</taxon>
        <taxon>Eubacteriales</taxon>
        <taxon>Clostridiaceae</taxon>
        <taxon>Clostridium</taxon>
    </lineage>
</organism>
<dbReference type="RefSeq" id="WP_119365634.1">
    <property type="nucleotide sequence ID" value="NZ_QXDJ01000001.1"/>
</dbReference>
<dbReference type="InterPro" id="IPR003660">
    <property type="entry name" value="HAMP_dom"/>
</dbReference>
<keyword evidence="5 10" id="KW-1133">Transmembrane helix</keyword>
<evidence type="ECO:0000313" key="13">
    <source>
        <dbReference type="EMBL" id="RII36273.1"/>
    </source>
</evidence>
<keyword evidence="6 10" id="KW-0472">Membrane</keyword>
<keyword evidence="3" id="KW-0145">Chemotaxis</keyword>
<protein>
    <submittedName>
        <fullName evidence="13">Methyl-accepting chemotaxis protein</fullName>
    </submittedName>
</protein>
<feature type="transmembrane region" description="Helical" evidence="10">
    <location>
        <begin position="299"/>
        <end position="322"/>
    </location>
</feature>
<feature type="domain" description="HAMP" evidence="12">
    <location>
        <begin position="324"/>
        <end position="376"/>
    </location>
</feature>
<comment type="similarity">
    <text evidence="8">Belongs to the methyl-accepting chemotaxis (MCP) protein family.</text>
</comment>
<evidence type="ECO:0000256" key="4">
    <source>
        <dbReference type="ARBA" id="ARBA00022692"/>
    </source>
</evidence>
<evidence type="ECO:0000256" key="7">
    <source>
        <dbReference type="ARBA" id="ARBA00023224"/>
    </source>
</evidence>
<dbReference type="EMBL" id="QXDJ01000001">
    <property type="protein sequence ID" value="RII36273.1"/>
    <property type="molecule type" value="Genomic_DNA"/>
</dbReference>
<gene>
    <name evidence="13" type="ORF">D2A34_02510</name>
</gene>